<dbReference type="GeneID" id="68694670"/>
<feature type="transmembrane region" description="Helical" evidence="1">
    <location>
        <begin position="106"/>
        <end position="134"/>
    </location>
</feature>
<feature type="transmembrane region" description="Helical" evidence="1">
    <location>
        <begin position="146"/>
        <end position="168"/>
    </location>
</feature>
<dbReference type="PANTHER" id="PTHR30590">
    <property type="entry name" value="INNER MEMBRANE PROTEIN"/>
    <property type="match status" value="1"/>
</dbReference>
<reference evidence="3" key="3">
    <citation type="journal article" name="MicrobiologyOpen">
        <title>Whole-genome comparison between the type strain of Halobacterium salinarum (DSM 3754(T)) and the laboratory strains R1 and NRC-1.</title>
        <authorList>
            <person name="Pfeiffer F."/>
            <person name="Losensky G."/>
            <person name="Marchfelder A."/>
            <person name="Habermann B."/>
            <person name="Dyall-Smith M."/>
        </authorList>
    </citation>
    <scope>NUCLEOTIDE SEQUENCE</scope>
    <source>
        <strain evidence="3">91-R6</strain>
    </source>
</reference>
<reference evidence="3 5" key="1">
    <citation type="journal article" date="2019" name="Microbiol. Resour. Announc.">
        <title>The Genome Sequence of the Halobacterium salinarum Type Strain Is Closely Related to That of Laboratory Strains NRC-1 and R1.</title>
        <authorList>
            <person name="Pfeiffer F."/>
            <person name="Marchfelder A."/>
            <person name="Habermann B."/>
            <person name="Dyall-Smith M.L."/>
        </authorList>
    </citation>
    <scope>NUCLEOTIDE SEQUENCE [LARGE SCALE GENOMIC DNA]</scope>
    <source>
        <strain evidence="3">91-R6</strain>
        <strain evidence="5">ATCC 33171 / DSM 3754 / JCM 8978 / NBRC 102687 / NCIMB 764 / 91-R6</strain>
    </source>
</reference>
<feature type="transmembrane region" description="Helical" evidence="1">
    <location>
        <begin position="285"/>
        <end position="305"/>
    </location>
</feature>
<feature type="transmembrane region" description="Helical" evidence="1">
    <location>
        <begin position="20"/>
        <end position="37"/>
    </location>
</feature>
<dbReference type="Proteomes" id="UP000296216">
    <property type="component" value="Chromosome"/>
</dbReference>
<feature type="transmembrane region" description="Helical" evidence="1">
    <location>
        <begin position="325"/>
        <end position="347"/>
    </location>
</feature>
<evidence type="ECO:0000313" key="3">
    <source>
        <dbReference type="EMBL" id="QCC45730.1"/>
    </source>
</evidence>
<keyword evidence="1" id="KW-0812">Transmembrane</keyword>
<sequence length="401" mass="43476">MTTKGSPTAPTDRIIGLDALRGVALLGILVINVRAFSMPEVVLLNPTAYGDFTGMNYWAWLAGHLLVKQKFITVFTLLFGTGVAMFVRNRERDGDPAVTLHVRRSLWLIAFGLVHAYVLWYGDILVAYGVTALFVVAARNWETRDLLLAGTALLAVPTLLTLLSALVADPGVFASSWQPADGALQAQIEAYRGGWSAQLAHRVDSALGRQTTGYIANTGWRTAGLMLYGMALFHTGVTTNDRSRAFYRRLVAVGGTVGLAVTAAGVWYITAADWAASAGLLWGQFNYWGSVPLAGAYLGAVMLVAKRWPTGVVTRGLAAVGRTAFSNYILQTVVATAIFYGHGLGLFGRVSRVAALGIVAAVWVGQIALSVLWVRYFQYGPLEWLWRALTYRTRPPMRATD</sequence>
<accession>A0A4D6GV17</accession>
<evidence type="ECO:0000313" key="4">
    <source>
        <dbReference type="EMBL" id="TYO81989.1"/>
    </source>
</evidence>
<organism evidence="3 5">
    <name type="scientific">Halobacterium salinarum (strain ATCC 33171 / DSM 3754 / JCM 8978 / NBRC 102687 / NCIMB 764 / 91-R6)</name>
    <dbReference type="NCBI Taxonomy" id="2597657"/>
    <lineage>
        <taxon>Archaea</taxon>
        <taxon>Methanobacteriati</taxon>
        <taxon>Methanobacteriota</taxon>
        <taxon>Stenosarchaea group</taxon>
        <taxon>Halobacteria</taxon>
        <taxon>Halobacteriales</taxon>
        <taxon>Halobacteriaceae</taxon>
        <taxon>Halobacterium</taxon>
    </lineage>
</organism>
<dbReference type="EMBL" id="VRYN01000001">
    <property type="protein sequence ID" value="TYO81989.1"/>
    <property type="molecule type" value="Genomic_DNA"/>
</dbReference>
<dbReference type="Proteomes" id="UP000323075">
    <property type="component" value="Unassembled WGS sequence"/>
</dbReference>
<proteinExistence type="predicted"/>
<keyword evidence="1" id="KW-0472">Membrane</keyword>
<gene>
    <name evidence="4" type="ORF">APQ99_00504</name>
    <name evidence="3" type="ORF">HBSAL_10435</name>
</gene>
<protein>
    <submittedName>
        <fullName evidence="3">DUF418 domain protein</fullName>
    </submittedName>
</protein>
<evidence type="ECO:0000313" key="5">
    <source>
        <dbReference type="Proteomes" id="UP000296216"/>
    </source>
</evidence>
<evidence type="ECO:0000313" key="6">
    <source>
        <dbReference type="Proteomes" id="UP000323075"/>
    </source>
</evidence>
<dbReference type="InterPro" id="IPR052529">
    <property type="entry name" value="Bact_Transport_Assoc"/>
</dbReference>
<evidence type="ECO:0000256" key="1">
    <source>
        <dbReference type="SAM" id="Phobius"/>
    </source>
</evidence>
<feature type="transmembrane region" description="Helical" evidence="1">
    <location>
        <begin position="57"/>
        <end position="86"/>
    </location>
</feature>
<dbReference type="PANTHER" id="PTHR30590:SF2">
    <property type="entry name" value="INNER MEMBRANE PROTEIN"/>
    <property type="match status" value="1"/>
</dbReference>
<dbReference type="RefSeq" id="WP_010903543.1">
    <property type="nucleotide sequence ID" value="NZ_VRYN01000001.1"/>
</dbReference>
<feature type="domain" description="DUF418" evidence="2">
    <location>
        <begin position="235"/>
        <end position="392"/>
    </location>
</feature>
<dbReference type="InterPro" id="IPR007349">
    <property type="entry name" value="DUF418"/>
</dbReference>
<name>A0A4D6GV17_HALS9</name>
<dbReference type="AlphaFoldDB" id="A0A4D6GV17"/>
<feature type="transmembrane region" description="Helical" evidence="1">
    <location>
        <begin position="353"/>
        <end position="377"/>
    </location>
</feature>
<feature type="transmembrane region" description="Helical" evidence="1">
    <location>
        <begin position="250"/>
        <end position="270"/>
    </location>
</feature>
<evidence type="ECO:0000259" key="2">
    <source>
        <dbReference type="Pfam" id="PF04235"/>
    </source>
</evidence>
<reference evidence="4 6" key="2">
    <citation type="submission" date="2019-07" db="EMBL/GenBank/DDBJ databases">
        <title>Genomic Encyclopedia of Archaeal and Bacterial Type Strains, Phase II (KMG-II): from individual species to whole genera.</title>
        <authorList>
            <person name="Goeker M."/>
        </authorList>
    </citation>
    <scope>NUCLEOTIDE SEQUENCE [LARGE SCALE GENOMIC DNA]</scope>
    <source>
        <strain evidence="4 6">DSM 3754</strain>
    </source>
</reference>
<keyword evidence="1" id="KW-1133">Transmembrane helix</keyword>
<dbReference type="Pfam" id="PF04235">
    <property type="entry name" value="DUF418"/>
    <property type="match status" value="1"/>
</dbReference>
<dbReference type="EMBL" id="CP038631">
    <property type="protein sequence ID" value="QCC45730.1"/>
    <property type="molecule type" value="Genomic_DNA"/>
</dbReference>